<evidence type="ECO:0000313" key="2">
    <source>
        <dbReference type="Proteomes" id="UP001432209"/>
    </source>
</evidence>
<keyword evidence="1" id="KW-0067">ATP-binding</keyword>
<reference evidence="1" key="1">
    <citation type="submission" date="2022-10" db="EMBL/GenBank/DDBJ databases">
        <title>The complete genomes of actinobacterial strains from the NBC collection.</title>
        <authorList>
            <person name="Joergensen T.S."/>
            <person name="Alvarez Arevalo M."/>
            <person name="Sterndorff E.B."/>
            <person name="Faurdal D."/>
            <person name="Vuksanovic O."/>
            <person name="Mourched A.-S."/>
            <person name="Charusanti P."/>
            <person name="Shaw S."/>
            <person name="Blin K."/>
            <person name="Weber T."/>
        </authorList>
    </citation>
    <scope>NUCLEOTIDE SEQUENCE</scope>
    <source>
        <strain evidence="1">NBC_01432</strain>
    </source>
</reference>
<dbReference type="InterPro" id="IPR027417">
    <property type="entry name" value="P-loop_NTPase"/>
</dbReference>
<dbReference type="Proteomes" id="UP001432209">
    <property type="component" value="Chromosome"/>
</dbReference>
<sequence>MIVWVNGSFGAGKTTLVAELHSRRPDLLVYDPEQVGLLLRDIVDVPTGDFQDLPLWRSQLVSLALGLLKEYERPILVPMTLVDPLYVSEVFGALAAAGVPMHHFFLKVPAPELERRLRARGNPQGDPEAEAAGLRWVMERMVRCVAAADTMPDGTVFLDGERPTAELADDVLKHVGAI</sequence>
<dbReference type="GO" id="GO:0005524">
    <property type="term" value="F:ATP binding"/>
    <property type="evidence" value="ECO:0007669"/>
    <property type="project" value="UniProtKB-KW"/>
</dbReference>
<protein>
    <submittedName>
        <fullName evidence="1">ATP-binding protein</fullName>
    </submittedName>
</protein>
<keyword evidence="1" id="KW-0547">Nucleotide-binding</keyword>
<dbReference type="EMBL" id="CP109495">
    <property type="protein sequence ID" value="WUX50251.1"/>
    <property type="molecule type" value="Genomic_DNA"/>
</dbReference>
<keyword evidence="2" id="KW-1185">Reference proteome</keyword>
<evidence type="ECO:0000313" key="1">
    <source>
        <dbReference type="EMBL" id="WUX50251.1"/>
    </source>
</evidence>
<accession>A0ABZ1ZVV5</accession>
<dbReference type="Pfam" id="PF13671">
    <property type="entry name" value="AAA_33"/>
    <property type="match status" value="1"/>
</dbReference>
<dbReference type="SUPFAM" id="SSF52540">
    <property type="entry name" value="P-loop containing nucleoside triphosphate hydrolases"/>
    <property type="match status" value="1"/>
</dbReference>
<organism evidence="1 2">
    <name type="scientific">Streptomyces niveus</name>
    <name type="common">Streptomyces spheroides</name>
    <dbReference type="NCBI Taxonomy" id="193462"/>
    <lineage>
        <taxon>Bacteria</taxon>
        <taxon>Bacillati</taxon>
        <taxon>Actinomycetota</taxon>
        <taxon>Actinomycetes</taxon>
        <taxon>Kitasatosporales</taxon>
        <taxon>Streptomycetaceae</taxon>
        <taxon>Streptomyces</taxon>
    </lineage>
</organism>
<proteinExistence type="predicted"/>
<dbReference type="RefSeq" id="WP_329073816.1">
    <property type="nucleotide sequence ID" value="NZ_CP109389.1"/>
</dbReference>
<gene>
    <name evidence="1" type="ORF">OG442_01000</name>
</gene>
<name>A0ABZ1ZVV5_STRNV</name>
<dbReference type="Gene3D" id="3.40.50.300">
    <property type="entry name" value="P-loop containing nucleotide triphosphate hydrolases"/>
    <property type="match status" value="1"/>
</dbReference>